<accession>A0A172Y2C0</accession>
<dbReference type="RefSeq" id="WP_025977725.1">
    <property type="nucleotide sequence ID" value="NZ_CP015614.1"/>
</dbReference>
<dbReference type="EMBL" id="CP015614">
    <property type="protein sequence ID" value="ANF53363.1"/>
    <property type="molecule type" value="Genomic_DNA"/>
</dbReference>
<organism evidence="1 2">
    <name type="scientific">Brevundimonas naejangsanensis</name>
    <dbReference type="NCBI Taxonomy" id="588932"/>
    <lineage>
        <taxon>Bacteria</taxon>
        <taxon>Pseudomonadati</taxon>
        <taxon>Pseudomonadota</taxon>
        <taxon>Alphaproteobacteria</taxon>
        <taxon>Caulobacterales</taxon>
        <taxon>Caulobacteraceae</taxon>
        <taxon>Brevundimonas</taxon>
    </lineage>
</organism>
<proteinExistence type="predicted"/>
<protein>
    <submittedName>
        <fullName evidence="1">Uncharacterized protein</fullName>
    </submittedName>
</protein>
<reference evidence="1 2" key="1">
    <citation type="journal article" date="2014" name="Genome Announc.">
        <title>Genome Sequence of a Promising Hydrogen-Producing Facultative Anaerobic Bacterium, Brevundimonas naejangsanensis Strain B1.</title>
        <authorList>
            <person name="Su H."/>
            <person name="Zhang T."/>
            <person name="Bao M."/>
            <person name="Jiang Y."/>
            <person name="Wang Y."/>
            <person name="Tan T."/>
        </authorList>
    </citation>
    <scope>NUCLEOTIDE SEQUENCE [LARGE SCALE GENOMIC DNA]</scope>
    <source>
        <strain evidence="1 2">B1</strain>
    </source>
</reference>
<evidence type="ECO:0000313" key="1">
    <source>
        <dbReference type="EMBL" id="ANF53363.1"/>
    </source>
</evidence>
<dbReference type="OrthoDB" id="7206819at2"/>
<keyword evidence="2" id="KW-1185">Reference proteome</keyword>
<dbReference type="AlphaFoldDB" id="A0A172Y2C0"/>
<dbReference type="STRING" id="588932.DA69_00380"/>
<evidence type="ECO:0000313" key="2">
    <source>
        <dbReference type="Proteomes" id="UP000077603"/>
    </source>
</evidence>
<sequence>MHNATGLVQTGRTALIDVNRGSVMTLRLAMAPALLAATFTIAACAPVNGGPNGGSSGQTAANATARQCIFQRDIRNFRVSNDGRNVYVRTGSKSVYQLETLGVCPDLENALAIGFKPNGGLTRLCVGDWTRIVSAPRDFDNTPCSVRMVKGLTDAEVAALPARDRP</sequence>
<dbReference type="InterPro" id="IPR045500">
    <property type="entry name" value="DUF6491"/>
</dbReference>
<dbReference type="Pfam" id="PF20101">
    <property type="entry name" value="DUF6491"/>
    <property type="match status" value="1"/>
</dbReference>
<dbReference type="Proteomes" id="UP000077603">
    <property type="component" value="Chromosome"/>
</dbReference>
<dbReference type="KEGG" id="bne:DA69_00380"/>
<name>A0A172Y2C0_9CAUL</name>
<gene>
    <name evidence="1" type="ORF">DA69_00380</name>
</gene>